<proteinExistence type="predicted"/>
<comment type="caution">
    <text evidence="1">The sequence shown here is derived from an EMBL/GenBank/DDBJ whole genome shotgun (WGS) entry which is preliminary data.</text>
</comment>
<dbReference type="OrthoDB" id="10480142at2759"/>
<evidence type="ECO:0008006" key="3">
    <source>
        <dbReference type="Google" id="ProtNLM"/>
    </source>
</evidence>
<name>A0A7J9HBL5_9ROSI</name>
<gene>
    <name evidence="1" type="ORF">Gohar_023049</name>
</gene>
<dbReference type="AlphaFoldDB" id="A0A7J9HBL5"/>
<evidence type="ECO:0000313" key="1">
    <source>
        <dbReference type="EMBL" id="MBA0807231.1"/>
    </source>
</evidence>
<dbReference type="EMBL" id="JABFAD010000009">
    <property type="protein sequence ID" value="MBA0807231.1"/>
    <property type="molecule type" value="Genomic_DNA"/>
</dbReference>
<keyword evidence="2" id="KW-1185">Reference proteome</keyword>
<sequence>MEDSVFRAAKYQSDHTGKLLKFRQIEVESDNVILINVVSNRYAVEKQNKVANCIAKMSTGDLNVKCYFGEPPECGRALLENDIQQPRIMTNSS</sequence>
<organism evidence="1 2">
    <name type="scientific">Gossypium harknessii</name>
    <dbReference type="NCBI Taxonomy" id="34285"/>
    <lineage>
        <taxon>Eukaryota</taxon>
        <taxon>Viridiplantae</taxon>
        <taxon>Streptophyta</taxon>
        <taxon>Embryophyta</taxon>
        <taxon>Tracheophyta</taxon>
        <taxon>Spermatophyta</taxon>
        <taxon>Magnoliopsida</taxon>
        <taxon>eudicotyledons</taxon>
        <taxon>Gunneridae</taxon>
        <taxon>Pentapetalae</taxon>
        <taxon>rosids</taxon>
        <taxon>malvids</taxon>
        <taxon>Malvales</taxon>
        <taxon>Malvaceae</taxon>
        <taxon>Malvoideae</taxon>
        <taxon>Gossypium</taxon>
    </lineage>
</organism>
<reference evidence="1 2" key="1">
    <citation type="journal article" date="2019" name="Genome Biol. Evol.">
        <title>Insights into the evolution of the New World diploid cottons (Gossypium, subgenus Houzingenia) based on genome sequencing.</title>
        <authorList>
            <person name="Grover C.E."/>
            <person name="Arick M.A. 2nd"/>
            <person name="Thrash A."/>
            <person name="Conover J.L."/>
            <person name="Sanders W.S."/>
            <person name="Peterson D.G."/>
            <person name="Frelichowski J.E."/>
            <person name="Scheffler J.A."/>
            <person name="Scheffler B.E."/>
            <person name="Wendel J.F."/>
        </authorList>
    </citation>
    <scope>NUCLEOTIDE SEQUENCE [LARGE SCALE GENOMIC DNA]</scope>
    <source>
        <strain evidence="1">0</strain>
        <tissue evidence="1">Leaf</tissue>
    </source>
</reference>
<accession>A0A7J9HBL5</accession>
<evidence type="ECO:0000313" key="2">
    <source>
        <dbReference type="Proteomes" id="UP000593560"/>
    </source>
</evidence>
<protein>
    <recommendedName>
        <fullName evidence="3">RNase H type-1 domain-containing protein</fullName>
    </recommendedName>
</protein>
<dbReference type="Proteomes" id="UP000593560">
    <property type="component" value="Unassembled WGS sequence"/>
</dbReference>